<proteinExistence type="predicted"/>
<sequence length="343" mass="38720">MKTIKYLLMCVAVVVFISCQDEETLVIQDITQNLTAKSPLASLISRVSQNPTSKDNILDKSSCFNVRLPVSVIVNGKHITVSSQNDYKVVQNALDAFSNDDDIVNFVYPITIQYQSFKTELIINPDQLEDVIDNCDDDDGFDEIDCLHINYPIKISIYNADNQIAKTITIQNNKDLYNFLKDVESNVFISINYPVSITNFKGQTVVITNNSNFESSIEDGIKDCNTNSGSVGNQNFASILTNGTWHVSYYFDDSDETLNYKGYNFTFNSNGIVTVVKEKNTIAGNWSTFVNSGQDIFLLKFDDSKLDELEEDWKITEFTTTNVRLKNKNSSDGATDYLYFTKN</sequence>
<name>A0A1I2ESI8_9FLAO</name>
<dbReference type="RefSeq" id="WP_091204639.1">
    <property type="nucleotide sequence ID" value="NZ_FONQ01000006.1"/>
</dbReference>
<accession>A0A1I2ESI8</accession>
<gene>
    <name evidence="1" type="ORF">SAMN04488131_106102</name>
</gene>
<evidence type="ECO:0008006" key="3">
    <source>
        <dbReference type="Google" id="ProtNLM"/>
    </source>
</evidence>
<dbReference type="Proteomes" id="UP000198596">
    <property type="component" value="Unassembled WGS sequence"/>
</dbReference>
<dbReference type="OrthoDB" id="832379at2"/>
<dbReference type="AlphaFoldDB" id="A0A1I2ESI8"/>
<dbReference type="STRING" id="935223.SAMN04488131_106102"/>
<protein>
    <recommendedName>
        <fullName evidence="3">Lipoprotein</fullName>
    </recommendedName>
</protein>
<reference evidence="2" key="1">
    <citation type="submission" date="2016-10" db="EMBL/GenBank/DDBJ databases">
        <authorList>
            <person name="Varghese N."/>
            <person name="Submissions S."/>
        </authorList>
    </citation>
    <scope>NUCLEOTIDE SEQUENCE [LARGE SCALE GENOMIC DNA]</scope>
    <source>
        <strain evidence="2">CGMCC 1.9227</strain>
    </source>
</reference>
<dbReference type="PROSITE" id="PS51257">
    <property type="entry name" value="PROKAR_LIPOPROTEIN"/>
    <property type="match status" value="1"/>
</dbReference>
<evidence type="ECO:0000313" key="2">
    <source>
        <dbReference type="Proteomes" id="UP000198596"/>
    </source>
</evidence>
<organism evidence="1 2">
    <name type="scientific">Flavobacterium xueshanense</name>
    <dbReference type="NCBI Taxonomy" id="935223"/>
    <lineage>
        <taxon>Bacteria</taxon>
        <taxon>Pseudomonadati</taxon>
        <taxon>Bacteroidota</taxon>
        <taxon>Flavobacteriia</taxon>
        <taxon>Flavobacteriales</taxon>
        <taxon>Flavobacteriaceae</taxon>
        <taxon>Flavobacterium</taxon>
    </lineage>
</organism>
<keyword evidence="2" id="KW-1185">Reference proteome</keyword>
<evidence type="ECO:0000313" key="1">
    <source>
        <dbReference type="EMBL" id="SFE95587.1"/>
    </source>
</evidence>
<dbReference type="EMBL" id="FONQ01000006">
    <property type="protein sequence ID" value="SFE95587.1"/>
    <property type="molecule type" value="Genomic_DNA"/>
</dbReference>